<comment type="caution">
    <text evidence="3">The sequence shown here is derived from an EMBL/GenBank/DDBJ whole genome shotgun (WGS) entry which is preliminary data.</text>
</comment>
<dbReference type="Gene3D" id="3.30.450.20">
    <property type="entry name" value="PAS domain"/>
    <property type="match status" value="1"/>
</dbReference>
<protein>
    <submittedName>
        <fullName evidence="3">Histidine kinase</fullName>
    </submittedName>
</protein>
<proteinExistence type="predicted"/>
<gene>
    <name evidence="3" type="ORF">CRU91_03640</name>
</gene>
<organism evidence="3 4">
    <name type="scientific">Aliarcobacter vitoriensis</name>
    <dbReference type="NCBI Taxonomy" id="2011099"/>
    <lineage>
        <taxon>Bacteria</taxon>
        <taxon>Pseudomonadati</taxon>
        <taxon>Campylobacterota</taxon>
        <taxon>Epsilonproteobacteria</taxon>
        <taxon>Campylobacterales</taxon>
        <taxon>Arcobacteraceae</taxon>
        <taxon>Aliarcobacter</taxon>
    </lineage>
</organism>
<keyword evidence="4" id="KW-1185">Reference proteome</keyword>
<name>A0A366MT64_9BACT</name>
<feature type="transmembrane region" description="Helical" evidence="1">
    <location>
        <begin position="6"/>
        <end position="28"/>
    </location>
</feature>
<dbReference type="OrthoDB" id="5347525at2"/>
<evidence type="ECO:0000313" key="3">
    <source>
        <dbReference type="EMBL" id="RBQ29435.1"/>
    </source>
</evidence>
<keyword evidence="3" id="KW-0808">Transferase</keyword>
<evidence type="ECO:0000259" key="2">
    <source>
        <dbReference type="PROSITE" id="PS50112"/>
    </source>
</evidence>
<feature type="domain" description="PAS" evidence="2">
    <location>
        <begin position="274"/>
        <end position="330"/>
    </location>
</feature>
<dbReference type="Pfam" id="PF13426">
    <property type="entry name" value="PAS_9"/>
    <property type="match status" value="1"/>
</dbReference>
<dbReference type="CDD" id="cd00130">
    <property type="entry name" value="PAS"/>
    <property type="match status" value="1"/>
</dbReference>
<dbReference type="InterPro" id="IPR000014">
    <property type="entry name" value="PAS"/>
</dbReference>
<sequence>MNNKNLIFRCFIYFIIIFVIIFFVLDYLKKDDLNRVTKNYEETTLKNYNIYLDELKKTAEFIYFNEFTKDKKLIRVFQNENIEELSIKLYDEFEPNFAYYKTLGVFDISFYSNQKKHILNFKDINFQDNFLSSLVGDVISTKKDIMEFKNRQNDTFIVFLKPIIDDKLNLVGVVNIEFDFNTILEKLNDSLNLEYKKAILDKTVVKSDEFLEIFKSSYYDNSIFLQMNNIKDSESIKKIYDFYDLLLISLIAILVLFIYIFYKMKLLQFQKDLIQHNYDELFTQIDNYVLKLDTNLKGEITYATNYFCKSSGFSQDEIIGNNVNILRHPDISSSFYRNMWSDLKATKNWQGEVKNRDKFGNTYWVKAVLFPRYNFKNEHIGFSSIRTDITSTKQLEKTNRLLKEDLSSKLNDLRIKDEKVLNSTKVALMSKILDSFSHQWQLPISKISFELQKLNKDILEKSSLNDIKDSIEVELKELSDMLNETKIIFTSRDSTNSNLFEVIKETIESLKYDNIEIKYDIDEFININVANSELKKIISNILGTIIEQAKTYSISKATIKLNMENDSNDTVLKIEDNIKDIRKKAYLDNILKFEDEKYFDTKLYLAKLLIDKNQAIFWCNNSLEKTSYYIKFKKNKK</sequence>
<evidence type="ECO:0000313" key="4">
    <source>
        <dbReference type="Proteomes" id="UP000252669"/>
    </source>
</evidence>
<dbReference type="NCBIfam" id="TIGR00229">
    <property type="entry name" value="sensory_box"/>
    <property type="match status" value="1"/>
</dbReference>
<keyword evidence="1" id="KW-1133">Transmembrane helix</keyword>
<keyword evidence="3" id="KW-0418">Kinase</keyword>
<dbReference type="GO" id="GO:0016301">
    <property type="term" value="F:kinase activity"/>
    <property type="evidence" value="ECO:0007669"/>
    <property type="project" value="UniProtKB-KW"/>
</dbReference>
<dbReference type="Proteomes" id="UP000252669">
    <property type="component" value="Unassembled WGS sequence"/>
</dbReference>
<dbReference type="EMBL" id="PDKB01000005">
    <property type="protein sequence ID" value="RBQ29435.1"/>
    <property type="molecule type" value="Genomic_DNA"/>
</dbReference>
<keyword evidence="1" id="KW-0812">Transmembrane</keyword>
<dbReference type="InterPro" id="IPR035965">
    <property type="entry name" value="PAS-like_dom_sf"/>
</dbReference>
<dbReference type="AlphaFoldDB" id="A0A366MT64"/>
<keyword evidence="1" id="KW-0472">Membrane</keyword>
<dbReference type="SUPFAM" id="SSF55785">
    <property type="entry name" value="PYP-like sensor domain (PAS domain)"/>
    <property type="match status" value="1"/>
</dbReference>
<dbReference type="PROSITE" id="PS50112">
    <property type="entry name" value="PAS"/>
    <property type="match status" value="1"/>
</dbReference>
<reference evidence="3 4" key="1">
    <citation type="submission" date="2017-10" db="EMBL/GenBank/DDBJ databases">
        <title>Genomics of the genus Arcobacter.</title>
        <authorList>
            <person name="Perez-Cataluna A."/>
            <person name="Figueras M.J."/>
        </authorList>
    </citation>
    <scope>NUCLEOTIDE SEQUENCE [LARGE SCALE GENOMIC DNA]</scope>
    <source>
        <strain evidence="3 4">CECT 9230</strain>
    </source>
</reference>
<evidence type="ECO:0000256" key="1">
    <source>
        <dbReference type="SAM" id="Phobius"/>
    </source>
</evidence>
<accession>A0A366MT64</accession>
<feature type="transmembrane region" description="Helical" evidence="1">
    <location>
        <begin position="242"/>
        <end position="262"/>
    </location>
</feature>